<dbReference type="GO" id="GO:0071555">
    <property type="term" value="P:cell wall organization"/>
    <property type="evidence" value="ECO:0007669"/>
    <property type="project" value="UniProtKB-KW"/>
</dbReference>
<dbReference type="RefSeq" id="WP_014079683.1">
    <property type="nucleotide sequence ID" value="NC_015977.1"/>
</dbReference>
<feature type="domain" description="Peptidase S11 D-alanyl-D-alanine carboxypeptidase A N-terminal" evidence="11">
    <location>
        <begin position="83"/>
        <end position="310"/>
    </location>
</feature>
<keyword evidence="12" id="KW-0121">Carboxypeptidase</keyword>
<dbReference type="Pfam" id="PF00768">
    <property type="entry name" value="Peptidase_S11"/>
    <property type="match status" value="1"/>
</dbReference>
<accession>G2SWW8</accession>
<dbReference type="PROSITE" id="PS51257">
    <property type="entry name" value="PROKAR_LIPOPROTEIN"/>
    <property type="match status" value="1"/>
</dbReference>
<proteinExistence type="inferred from homology"/>
<evidence type="ECO:0000256" key="10">
    <source>
        <dbReference type="SAM" id="SignalP"/>
    </source>
</evidence>
<evidence type="ECO:0000256" key="8">
    <source>
        <dbReference type="PIRSR" id="PIRSR618044-2"/>
    </source>
</evidence>
<keyword evidence="3" id="KW-0378">Hydrolase</keyword>
<dbReference type="Proteomes" id="UP000008178">
    <property type="component" value="Chromosome"/>
</dbReference>
<evidence type="ECO:0000256" key="9">
    <source>
        <dbReference type="RuleBase" id="RU004016"/>
    </source>
</evidence>
<dbReference type="MEROPS" id="S11.004"/>
<dbReference type="GO" id="GO:0009002">
    <property type="term" value="F:serine-type D-Ala-D-Ala carboxypeptidase activity"/>
    <property type="evidence" value="ECO:0007669"/>
    <property type="project" value="InterPro"/>
</dbReference>
<reference evidence="12 13" key="1">
    <citation type="journal article" date="2015" name="Genome Announc.">
        <title>Complete genome sequence of the human gut symbiont Roseburia hominis.</title>
        <authorList>
            <person name="Travis A.J."/>
            <person name="Kelly D."/>
            <person name="Flint H.J."/>
            <person name="Aminov R.I."/>
        </authorList>
    </citation>
    <scope>NUCLEOTIDE SEQUENCE [LARGE SCALE GENOMIC DNA]</scope>
    <source>
        <strain evidence="13">DSM 16839 / JCM 17582 / NCIMB 14029 / A2-183</strain>
    </source>
</reference>
<dbReference type="EMBL" id="CP003040">
    <property type="protein sequence ID" value="AEN96644.1"/>
    <property type="molecule type" value="Genomic_DNA"/>
</dbReference>
<dbReference type="OrthoDB" id="9791132at2"/>
<keyword evidence="2 10" id="KW-0732">Signal</keyword>
<dbReference type="PRINTS" id="PR00725">
    <property type="entry name" value="DADACBPTASE1"/>
</dbReference>
<evidence type="ECO:0000256" key="5">
    <source>
        <dbReference type="ARBA" id="ARBA00022984"/>
    </source>
</evidence>
<keyword evidence="12" id="KW-0645">Protease</keyword>
<feature type="signal peptide" evidence="10">
    <location>
        <begin position="1"/>
        <end position="27"/>
    </location>
</feature>
<evidence type="ECO:0000256" key="7">
    <source>
        <dbReference type="PIRSR" id="PIRSR618044-1"/>
    </source>
</evidence>
<sequence length="328" mass="35084">MKCINKWICLSLLIAVSCVSGCGKTSAAIEQPYDVYATAADFGLSSNGTAEAKSYFASNLCVSEDVAIGTDSTDSQVAEGAGTFNLETNTVVYAKNLYERLYPASTTKILTAYIALKYCDDLDAMVTVSENAVNQASDSSVCNLKAGDVIRLRDLLYGLMLRSGNDAAVAIAEYISGDVDSFAALMNQEAAAMGATRSHFVNPNGLPDENHYTCVYDMYLIFSNAIKNDTFVSIIGTTSYDVTYTDASGEAVTHTWENTNQYLTGNATTPDGFQIVGGKTGTTGEAGYCLVLYSYNPSGQPIISIVFKADGKSNLYLLMNEMLQGFAI</sequence>
<dbReference type="PANTHER" id="PTHR21581">
    <property type="entry name" value="D-ALANYL-D-ALANINE CARBOXYPEPTIDASE"/>
    <property type="match status" value="1"/>
</dbReference>
<evidence type="ECO:0000256" key="3">
    <source>
        <dbReference type="ARBA" id="ARBA00022801"/>
    </source>
</evidence>
<evidence type="ECO:0000313" key="12">
    <source>
        <dbReference type="EMBL" id="AEN96644.1"/>
    </source>
</evidence>
<keyword evidence="5" id="KW-0573">Peptidoglycan synthesis</keyword>
<dbReference type="InterPro" id="IPR001967">
    <property type="entry name" value="Peptidase_S11_N"/>
</dbReference>
<keyword evidence="4" id="KW-0133">Cell shape</keyword>
<dbReference type="BioCyc" id="RHOM585394:G1H02-1534-MONOMER"/>
<keyword evidence="13" id="KW-1185">Reference proteome</keyword>
<feature type="chain" id="PRO_5003438354" evidence="10">
    <location>
        <begin position="28"/>
        <end position="328"/>
    </location>
</feature>
<dbReference type="HOGENOM" id="CLU_027070_2_2_9"/>
<dbReference type="PANTHER" id="PTHR21581:SF33">
    <property type="entry name" value="D-ALANYL-D-ALANINE CARBOXYPEPTIDASE DACB"/>
    <property type="match status" value="1"/>
</dbReference>
<dbReference type="InterPro" id="IPR012338">
    <property type="entry name" value="Beta-lactam/transpept-like"/>
</dbReference>
<gene>
    <name evidence="12" type="ordered locus">RHOM_07655</name>
</gene>
<dbReference type="Gene3D" id="3.40.710.10">
    <property type="entry name" value="DD-peptidase/beta-lactamase superfamily"/>
    <property type="match status" value="1"/>
</dbReference>
<evidence type="ECO:0000256" key="2">
    <source>
        <dbReference type="ARBA" id="ARBA00022729"/>
    </source>
</evidence>
<feature type="active site" description="Acyl-ester intermediate" evidence="7">
    <location>
        <position position="105"/>
    </location>
</feature>
<dbReference type="GeneID" id="93723334"/>
<dbReference type="GO" id="GO:0006508">
    <property type="term" value="P:proteolysis"/>
    <property type="evidence" value="ECO:0007669"/>
    <property type="project" value="InterPro"/>
</dbReference>
<organism evidence="12 13">
    <name type="scientific">Roseburia hominis (strain DSM 16839 / JCM 17582 / NCIMB 14029 / A2-183)</name>
    <dbReference type="NCBI Taxonomy" id="585394"/>
    <lineage>
        <taxon>Bacteria</taxon>
        <taxon>Bacillati</taxon>
        <taxon>Bacillota</taxon>
        <taxon>Clostridia</taxon>
        <taxon>Lachnospirales</taxon>
        <taxon>Lachnospiraceae</taxon>
        <taxon>Roseburia</taxon>
    </lineage>
</organism>
<feature type="binding site" evidence="8">
    <location>
        <position position="279"/>
    </location>
    <ligand>
        <name>substrate</name>
    </ligand>
</feature>
<feature type="active site" description="Proton acceptor" evidence="7">
    <location>
        <position position="108"/>
    </location>
</feature>
<dbReference type="eggNOG" id="COG1686">
    <property type="taxonomic scope" value="Bacteria"/>
</dbReference>
<feature type="active site" evidence="7">
    <location>
        <position position="163"/>
    </location>
</feature>
<dbReference type="SUPFAM" id="SSF56601">
    <property type="entry name" value="beta-lactamase/transpeptidase-like"/>
    <property type="match status" value="1"/>
</dbReference>
<dbReference type="KEGG" id="rho:RHOM_07655"/>
<dbReference type="GO" id="GO:0009252">
    <property type="term" value="P:peptidoglycan biosynthetic process"/>
    <property type="evidence" value="ECO:0007669"/>
    <property type="project" value="UniProtKB-KW"/>
</dbReference>
<comment type="similarity">
    <text evidence="1 9">Belongs to the peptidase S11 family.</text>
</comment>
<protein>
    <submittedName>
        <fullName evidence="12">Serine-type D-Ala-D-Ala carboxypeptidase</fullName>
    </submittedName>
</protein>
<evidence type="ECO:0000256" key="6">
    <source>
        <dbReference type="ARBA" id="ARBA00023316"/>
    </source>
</evidence>
<evidence type="ECO:0000313" key="13">
    <source>
        <dbReference type="Proteomes" id="UP000008178"/>
    </source>
</evidence>
<dbReference type="InterPro" id="IPR018044">
    <property type="entry name" value="Peptidase_S11"/>
</dbReference>
<evidence type="ECO:0000259" key="11">
    <source>
        <dbReference type="Pfam" id="PF00768"/>
    </source>
</evidence>
<evidence type="ECO:0000256" key="4">
    <source>
        <dbReference type="ARBA" id="ARBA00022960"/>
    </source>
</evidence>
<dbReference type="AlphaFoldDB" id="G2SWW8"/>
<evidence type="ECO:0000256" key="1">
    <source>
        <dbReference type="ARBA" id="ARBA00007164"/>
    </source>
</evidence>
<dbReference type="STRING" id="585394.RHOM_07655"/>
<name>G2SWW8_ROSHA</name>
<keyword evidence="6" id="KW-0961">Cell wall biogenesis/degradation</keyword>
<dbReference type="GO" id="GO:0008360">
    <property type="term" value="P:regulation of cell shape"/>
    <property type="evidence" value="ECO:0007669"/>
    <property type="project" value="UniProtKB-KW"/>
</dbReference>